<dbReference type="Pfam" id="PF11827">
    <property type="entry name" value="DUF3347"/>
    <property type="match status" value="1"/>
</dbReference>
<dbReference type="Proteomes" id="UP000236738">
    <property type="component" value="Unassembled WGS sequence"/>
</dbReference>
<dbReference type="EMBL" id="FNUS01000002">
    <property type="protein sequence ID" value="SEG05114.1"/>
    <property type="molecule type" value="Genomic_DNA"/>
</dbReference>
<name>A0A1H5WZY3_9FLAO</name>
<proteinExistence type="predicted"/>
<dbReference type="AlphaFoldDB" id="A0A1H5WZY3"/>
<protein>
    <recommendedName>
        <fullName evidence="2">DUF3347 domain-containing protein</fullName>
    </recommendedName>
</protein>
<feature type="domain" description="DUF3347" evidence="2">
    <location>
        <begin position="30"/>
        <end position="113"/>
    </location>
</feature>
<accession>A0A1H5WZY3</accession>
<feature type="chain" id="PRO_5009288900" description="DUF3347 domain-containing protein" evidence="1">
    <location>
        <begin position="21"/>
        <end position="156"/>
    </location>
</feature>
<dbReference type="OrthoDB" id="5513217at2"/>
<sequence length="156" mass="17369">MKKLIFTSVLSIFSIFNLSAQTNDASISKLYQNYLSITTALTADNSNEASKNADLFLKSAAMVDYKVLSEGNLDILRTDATKIAESRSIETQRESFGKLSKNMIWLTKKFKLADESVFIMYCPMVDASWLSAEKVVKNPFYGSSMLSCGSVKSEIK</sequence>
<evidence type="ECO:0000313" key="3">
    <source>
        <dbReference type="EMBL" id="SEG05114.1"/>
    </source>
</evidence>
<evidence type="ECO:0000259" key="2">
    <source>
        <dbReference type="Pfam" id="PF11827"/>
    </source>
</evidence>
<feature type="signal peptide" evidence="1">
    <location>
        <begin position="1"/>
        <end position="20"/>
    </location>
</feature>
<reference evidence="4" key="1">
    <citation type="submission" date="2016-10" db="EMBL/GenBank/DDBJ databases">
        <authorList>
            <person name="Varghese N."/>
            <person name="Submissions S."/>
        </authorList>
    </citation>
    <scope>NUCLEOTIDE SEQUENCE [LARGE SCALE GENOMIC DNA]</scope>
    <source>
        <strain evidence="4">DSM 21580</strain>
    </source>
</reference>
<gene>
    <name evidence="3" type="ORF">SAMN05421847_1394</name>
</gene>
<keyword evidence="4" id="KW-1185">Reference proteome</keyword>
<evidence type="ECO:0000256" key="1">
    <source>
        <dbReference type="SAM" id="SignalP"/>
    </source>
</evidence>
<keyword evidence="1" id="KW-0732">Signal</keyword>
<dbReference type="RefSeq" id="WP_103913447.1">
    <property type="nucleotide sequence ID" value="NZ_FNUS01000002.1"/>
</dbReference>
<evidence type="ECO:0000313" key="4">
    <source>
        <dbReference type="Proteomes" id="UP000236738"/>
    </source>
</evidence>
<organism evidence="3 4">
    <name type="scientific">Halpernia humi</name>
    <dbReference type="NCBI Taxonomy" id="493375"/>
    <lineage>
        <taxon>Bacteria</taxon>
        <taxon>Pseudomonadati</taxon>
        <taxon>Bacteroidota</taxon>
        <taxon>Flavobacteriia</taxon>
        <taxon>Flavobacteriales</taxon>
        <taxon>Weeksellaceae</taxon>
        <taxon>Chryseobacterium group</taxon>
        <taxon>Halpernia</taxon>
    </lineage>
</organism>
<dbReference type="InterPro" id="IPR021782">
    <property type="entry name" value="DUF3347"/>
</dbReference>